<comment type="caution">
    <text evidence="5">The sequence shown here is derived from an EMBL/GenBank/DDBJ whole genome shotgun (WGS) entry which is preliminary data.</text>
</comment>
<dbReference type="InterPro" id="IPR036390">
    <property type="entry name" value="WH_DNA-bd_sf"/>
</dbReference>
<evidence type="ECO:0000313" key="5">
    <source>
        <dbReference type="EMBL" id="GAA1687231.1"/>
    </source>
</evidence>
<evidence type="ECO:0000256" key="2">
    <source>
        <dbReference type="ARBA" id="ARBA00023125"/>
    </source>
</evidence>
<dbReference type="RefSeq" id="WP_344311841.1">
    <property type="nucleotide sequence ID" value="NZ_BAAANY010000014.1"/>
</dbReference>
<accession>A0ABP4TFZ1</accession>
<dbReference type="PANTHER" id="PTHR42756:SF1">
    <property type="entry name" value="TRANSCRIPTIONAL REPRESSOR OF EMRAB OPERON"/>
    <property type="match status" value="1"/>
</dbReference>
<dbReference type="PANTHER" id="PTHR42756">
    <property type="entry name" value="TRANSCRIPTIONAL REGULATOR, MARR"/>
    <property type="match status" value="1"/>
</dbReference>
<evidence type="ECO:0000259" key="4">
    <source>
        <dbReference type="PROSITE" id="PS50995"/>
    </source>
</evidence>
<evidence type="ECO:0000256" key="1">
    <source>
        <dbReference type="ARBA" id="ARBA00023015"/>
    </source>
</evidence>
<dbReference type="Pfam" id="PF01047">
    <property type="entry name" value="MarR"/>
    <property type="match status" value="1"/>
</dbReference>
<dbReference type="InterPro" id="IPR036388">
    <property type="entry name" value="WH-like_DNA-bd_sf"/>
</dbReference>
<dbReference type="EMBL" id="BAAANY010000014">
    <property type="protein sequence ID" value="GAA1687231.1"/>
    <property type="molecule type" value="Genomic_DNA"/>
</dbReference>
<evidence type="ECO:0000313" key="6">
    <source>
        <dbReference type="Proteomes" id="UP001500618"/>
    </source>
</evidence>
<proteinExistence type="predicted"/>
<dbReference type="SMART" id="SM00347">
    <property type="entry name" value="HTH_MARR"/>
    <property type="match status" value="1"/>
</dbReference>
<evidence type="ECO:0000256" key="3">
    <source>
        <dbReference type="ARBA" id="ARBA00023163"/>
    </source>
</evidence>
<reference evidence="6" key="1">
    <citation type="journal article" date="2019" name="Int. J. Syst. Evol. Microbiol.">
        <title>The Global Catalogue of Microorganisms (GCM) 10K type strain sequencing project: providing services to taxonomists for standard genome sequencing and annotation.</title>
        <authorList>
            <consortium name="The Broad Institute Genomics Platform"/>
            <consortium name="The Broad Institute Genome Sequencing Center for Infectious Disease"/>
            <person name="Wu L."/>
            <person name="Ma J."/>
        </authorList>
    </citation>
    <scope>NUCLEOTIDE SEQUENCE [LARGE SCALE GENOMIC DNA]</scope>
    <source>
        <strain evidence="6">JCM 14718</strain>
    </source>
</reference>
<feature type="domain" description="HTH marR-type" evidence="4">
    <location>
        <begin position="1"/>
        <end position="102"/>
    </location>
</feature>
<organism evidence="5 6">
    <name type="scientific">Fodinicola feengrottensis</name>
    <dbReference type="NCBI Taxonomy" id="435914"/>
    <lineage>
        <taxon>Bacteria</taxon>
        <taxon>Bacillati</taxon>
        <taxon>Actinomycetota</taxon>
        <taxon>Actinomycetes</taxon>
        <taxon>Mycobacteriales</taxon>
        <taxon>Fodinicola</taxon>
    </lineage>
</organism>
<keyword evidence="3" id="KW-0804">Transcription</keyword>
<protein>
    <recommendedName>
        <fullName evidence="4">HTH marR-type domain-containing protein</fullName>
    </recommendedName>
</protein>
<dbReference type="SUPFAM" id="SSF46785">
    <property type="entry name" value="Winged helix' DNA-binding domain"/>
    <property type="match status" value="1"/>
</dbReference>
<dbReference type="PRINTS" id="PR00598">
    <property type="entry name" value="HTHMARR"/>
</dbReference>
<sequence>MLMTLRRAGEPYELSAGALLKTSMVTSGAITARIDRMESKSLVERIRDDVDRRSVRVRLTAHGNDVVNDLIGEHVANEERLLAGLNRPELDRLSDSLRALLESLGDRGVRL</sequence>
<keyword evidence="1" id="KW-0805">Transcription regulation</keyword>
<keyword evidence="2" id="KW-0238">DNA-binding</keyword>
<dbReference type="InterPro" id="IPR000835">
    <property type="entry name" value="HTH_MarR-typ"/>
</dbReference>
<gene>
    <name evidence="5" type="ORF">GCM10009765_40920</name>
</gene>
<dbReference type="Gene3D" id="1.10.10.10">
    <property type="entry name" value="Winged helix-like DNA-binding domain superfamily/Winged helix DNA-binding domain"/>
    <property type="match status" value="1"/>
</dbReference>
<keyword evidence="6" id="KW-1185">Reference proteome</keyword>
<dbReference type="Proteomes" id="UP001500618">
    <property type="component" value="Unassembled WGS sequence"/>
</dbReference>
<name>A0ABP4TFZ1_9ACTN</name>
<dbReference type="PROSITE" id="PS50995">
    <property type="entry name" value="HTH_MARR_2"/>
    <property type="match status" value="1"/>
</dbReference>